<keyword evidence="2" id="KW-1185">Reference proteome</keyword>
<name>A0A0W4ZKX7_PNEJ7</name>
<evidence type="ECO:0000313" key="2">
    <source>
        <dbReference type="Proteomes" id="UP000053447"/>
    </source>
</evidence>
<dbReference type="AlphaFoldDB" id="A0A0W4ZKX7"/>
<accession>A0A0W4ZKX7</accession>
<organism evidence="1 2">
    <name type="scientific">Pneumocystis jirovecii (strain RU7)</name>
    <name type="common">Human pneumocystis pneumonia agent</name>
    <dbReference type="NCBI Taxonomy" id="1408657"/>
    <lineage>
        <taxon>Eukaryota</taxon>
        <taxon>Fungi</taxon>
        <taxon>Dikarya</taxon>
        <taxon>Ascomycota</taxon>
        <taxon>Taphrinomycotina</taxon>
        <taxon>Pneumocystomycetes</taxon>
        <taxon>Pneumocystaceae</taxon>
        <taxon>Pneumocystis</taxon>
    </lineage>
</organism>
<dbReference type="RefSeq" id="XP_018229136.1">
    <property type="nucleotide sequence ID" value="XM_018374564.1"/>
</dbReference>
<proteinExistence type="predicted"/>
<dbReference type="Pfam" id="PF10310">
    <property type="entry name" value="DUF5427"/>
    <property type="match status" value="2"/>
</dbReference>
<dbReference type="STRING" id="1408657.A0A0W4ZKX7"/>
<dbReference type="InterPro" id="IPR018814">
    <property type="entry name" value="DUF5427"/>
</dbReference>
<gene>
    <name evidence="1" type="ORF">T551_02301</name>
</gene>
<evidence type="ECO:0000313" key="1">
    <source>
        <dbReference type="EMBL" id="KTW29027.1"/>
    </source>
</evidence>
<sequence length="371" mass="43276">MSDKKEDFMSLFDSIDKIDSKNPPQDFPIENIQDEKAVFEFLDDIVKKKPLEEQENKLSDKKNVKENVEENILHEKSPKTSLVDKTLGKKIEKTWFEGILDNTSFFFKQAEEKVKQFQHLEGKKIEEKVRNIVDTDTLGKFGNQFRSNAIPTLSSTFNYMLNVVAPPISLHEILEIEIYHNLVFFPKLDQMVYSIFDEIISHIENEDVVIQKGKKNILRTEPMKEFRIFEEYEAAIDSAKEHIIPFLGLEKKRTESSNSLTIYTSIYISIQAYSFNLKDMSSNNKEKNKNEKMFSFVIYLNDPYNELELNTQSQALPIEWLYQLNNINMNPKLSVTNLNLITEQIEKTLQLSIGVIAQLYIEKRDNKSNST</sequence>
<dbReference type="GeneID" id="28940819"/>
<comment type="caution">
    <text evidence="1">The sequence shown here is derived from an EMBL/GenBank/DDBJ whole genome shotgun (WGS) entry which is preliminary data.</text>
</comment>
<dbReference type="eggNOG" id="ENOG502QU4J">
    <property type="taxonomic scope" value="Eukaryota"/>
</dbReference>
<dbReference type="PANTHER" id="PTHR28265:SF1">
    <property type="entry name" value="MAINTENANCE OF TELOMERE CAPPING PROTEIN 1"/>
    <property type="match status" value="1"/>
</dbReference>
<evidence type="ECO:0008006" key="3">
    <source>
        <dbReference type="Google" id="ProtNLM"/>
    </source>
</evidence>
<dbReference type="OrthoDB" id="5594977at2759"/>
<protein>
    <recommendedName>
        <fullName evidence="3">Maintenance of telomere capping protein 1</fullName>
    </recommendedName>
</protein>
<dbReference type="VEuPathDB" id="FungiDB:T551_02301"/>
<reference evidence="2" key="1">
    <citation type="journal article" date="2016" name="Nat. Commun.">
        <title>Genome analysis of three Pneumocystis species reveals adaptation mechanisms to life exclusively in mammalian hosts.</title>
        <authorList>
            <person name="Ma L."/>
            <person name="Chen Z."/>
            <person name="Huang D.W."/>
            <person name="Kutty G."/>
            <person name="Ishihara M."/>
            <person name="Wang H."/>
            <person name="Abouelleil A."/>
            <person name="Bishop L."/>
            <person name="Davey E."/>
            <person name="Deng R."/>
            <person name="Deng X."/>
            <person name="Fan L."/>
            <person name="Fantoni G."/>
            <person name="Fitzgerald M."/>
            <person name="Gogineni E."/>
            <person name="Goldberg J.M."/>
            <person name="Handley G."/>
            <person name="Hu X."/>
            <person name="Huber C."/>
            <person name="Jiao X."/>
            <person name="Jones K."/>
            <person name="Levin J.Z."/>
            <person name="Liu Y."/>
            <person name="Macdonald P."/>
            <person name="Melnikov A."/>
            <person name="Raley C."/>
            <person name="Sassi M."/>
            <person name="Sherman B.T."/>
            <person name="Song X."/>
            <person name="Sykes S."/>
            <person name="Tran B."/>
            <person name="Walsh L."/>
            <person name="Xia Y."/>
            <person name="Yang J."/>
            <person name="Young S."/>
            <person name="Zeng Q."/>
            <person name="Zheng X."/>
            <person name="Stephens R."/>
            <person name="Nusbaum C."/>
            <person name="Birren B.W."/>
            <person name="Azadi P."/>
            <person name="Lempicki R.A."/>
            <person name="Cuomo C.A."/>
            <person name="Kovacs J.A."/>
        </authorList>
    </citation>
    <scope>NUCLEOTIDE SEQUENCE [LARGE SCALE GENOMIC DNA]</scope>
    <source>
        <strain evidence="2">RU7</strain>
    </source>
</reference>
<dbReference type="PANTHER" id="PTHR28265">
    <property type="entry name" value="MAINTENANCE OF TELOMERE CAPPING PROTEIN 1"/>
    <property type="match status" value="1"/>
</dbReference>
<dbReference type="EMBL" id="LFWA01000010">
    <property type="protein sequence ID" value="KTW29027.1"/>
    <property type="molecule type" value="Genomic_DNA"/>
</dbReference>
<dbReference type="Proteomes" id="UP000053447">
    <property type="component" value="Unassembled WGS sequence"/>
</dbReference>